<dbReference type="Gramene" id="OIW07602">
    <property type="protein sequence ID" value="OIW07602"/>
    <property type="gene ID" value="TanjilG_29992"/>
</dbReference>
<feature type="transmembrane region" description="Helical" evidence="6">
    <location>
        <begin position="183"/>
        <end position="203"/>
    </location>
</feature>
<evidence type="ECO:0000256" key="1">
    <source>
        <dbReference type="ARBA" id="ARBA00004141"/>
    </source>
</evidence>
<evidence type="ECO:0008006" key="9">
    <source>
        <dbReference type="Google" id="ProtNLM"/>
    </source>
</evidence>
<feature type="transmembrane region" description="Helical" evidence="6">
    <location>
        <begin position="306"/>
        <end position="330"/>
    </location>
</feature>
<evidence type="ECO:0000313" key="7">
    <source>
        <dbReference type="EMBL" id="OIW07602.1"/>
    </source>
</evidence>
<keyword evidence="8" id="KW-1185">Reference proteome</keyword>
<comment type="subcellular location">
    <subcellularLocation>
        <location evidence="1">Membrane</location>
        <topology evidence="1">Multi-pass membrane protein</topology>
    </subcellularLocation>
</comment>
<dbReference type="InterPro" id="IPR036259">
    <property type="entry name" value="MFS_trans_sf"/>
</dbReference>
<dbReference type="InterPro" id="IPR000109">
    <property type="entry name" value="POT_fam"/>
</dbReference>
<feature type="transmembrane region" description="Helical" evidence="6">
    <location>
        <begin position="142"/>
        <end position="162"/>
    </location>
</feature>
<dbReference type="AlphaFoldDB" id="A0A1J7HME5"/>
<dbReference type="EMBL" id="CM007367">
    <property type="protein sequence ID" value="OIW07602.1"/>
    <property type="molecule type" value="Genomic_DNA"/>
</dbReference>
<evidence type="ECO:0000256" key="5">
    <source>
        <dbReference type="ARBA" id="ARBA00023136"/>
    </source>
</evidence>
<feature type="transmembrane region" description="Helical" evidence="6">
    <location>
        <begin position="470"/>
        <end position="494"/>
    </location>
</feature>
<protein>
    <recommendedName>
        <fullName evidence="9">Major facilitator superfamily (MFS) profile domain-containing protein</fullName>
    </recommendedName>
</protein>
<organism evidence="7 8">
    <name type="scientific">Lupinus angustifolius</name>
    <name type="common">Narrow-leaved blue lupine</name>
    <dbReference type="NCBI Taxonomy" id="3871"/>
    <lineage>
        <taxon>Eukaryota</taxon>
        <taxon>Viridiplantae</taxon>
        <taxon>Streptophyta</taxon>
        <taxon>Embryophyta</taxon>
        <taxon>Tracheophyta</taxon>
        <taxon>Spermatophyta</taxon>
        <taxon>Magnoliopsida</taxon>
        <taxon>eudicotyledons</taxon>
        <taxon>Gunneridae</taxon>
        <taxon>Pentapetalae</taxon>
        <taxon>rosids</taxon>
        <taxon>fabids</taxon>
        <taxon>Fabales</taxon>
        <taxon>Fabaceae</taxon>
        <taxon>Papilionoideae</taxon>
        <taxon>50 kb inversion clade</taxon>
        <taxon>genistoids sensu lato</taxon>
        <taxon>core genistoids</taxon>
        <taxon>Genisteae</taxon>
        <taxon>Lupinus</taxon>
    </lineage>
</organism>
<dbReference type="GO" id="GO:0022857">
    <property type="term" value="F:transmembrane transporter activity"/>
    <property type="evidence" value="ECO:0007669"/>
    <property type="project" value="InterPro"/>
</dbReference>
<feature type="transmembrane region" description="Helical" evidence="6">
    <location>
        <begin position="76"/>
        <end position="95"/>
    </location>
</feature>
<proteinExistence type="inferred from homology"/>
<gene>
    <name evidence="7" type="ORF">TanjilG_29992</name>
</gene>
<keyword evidence="4 6" id="KW-1133">Transmembrane helix</keyword>
<dbReference type="Pfam" id="PF00854">
    <property type="entry name" value="PTR2"/>
    <property type="match status" value="1"/>
</dbReference>
<dbReference type="GO" id="GO:0016020">
    <property type="term" value="C:membrane"/>
    <property type="evidence" value="ECO:0007669"/>
    <property type="project" value="UniProtKB-SubCell"/>
</dbReference>
<keyword evidence="3 6" id="KW-0812">Transmembrane</keyword>
<evidence type="ECO:0000313" key="8">
    <source>
        <dbReference type="Proteomes" id="UP000188354"/>
    </source>
</evidence>
<evidence type="ECO:0000256" key="4">
    <source>
        <dbReference type="ARBA" id="ARBA00022989"/>
    </source>
</evidence>
<evidence type="ECO:0000256" key="2">
    <source>
        <dbReference type="ARBA" id="ARBA00005982"/>
    </source>
</evidence>
<dbReference type="OMA" id="ISAFFNW"/>
<feature type="transmembrane region" description="Helical" evidence="6">
    <location>
        <begin position="387"/>
        <end position="407"/>
    </location>
</feature>
<feature type="transmembrane region" description="Helical" evidence="6">
    <location>
        <begin position="427"/>
        <end position="449"/>
    </location>
</feature>
<evidence type="ECO:0000256" key="6">
    <source>
        <dbReference type="SAM" id="Phobius"/>
    </source>
</evidence>
<evidence type="ECO:0000256" key="3">
    <source>
        <dbReference type="ARBA" id="ARBA00022692"/>
    </source>
</evidence>
<feature type="transmembrane region" description="Helical" evidence="6">
    <location>
        <begin position="102"/>
        <end position="122"/>
    </location>
</feature>
<feature type="transmembrane region" description="Helical" evidence="6">
    <location>
        <begin position="342"/>
        <end position="367"/>
    </location>
</feature>
<dbReference type="Gene3D" id="1.20.1250.20">
    <property type="entry name" value="MFS general substrate transporter like domains"/>
    <property type="match status" value="1"/>
</dbReference>
<dbReference type="PANTHER" id="PTHR11654">
    <property type="entry name" value="OLIGOPEPTIDE TRANSPORTER-RELATED"/>
    <property type="match status" value="1"/>
</dbReference>
<reference evidence="7 8" key="1">
    <citation type="journal article" date="2017" name="Plant Biotechnol. J.">
        <title>A comprehensive draft genome sequence for lupin (Lupinus angustifolius), an emerging health food: insights into plant-microbe interactions and legume evolution.</title>
        <authorList>
            <person name="Hane J.K."/>
            <person name="Ming Y."/>
            <person name="Kamphuis L.G."/>
            <person name="Nelson M.N."/>
            <person name="Garg G."/>
            <person name="Atkins C.A."/>
            <person name="Bayer P.E."/>
            <person name="Bravo A."/>
            <person name="Bringans S."/>
            <person name="Cannon S."/>
            <person name="Edwards D."/>
            <person name="Foley R."/>
            <person name="Gao L.L."/>
            <person name="Harrison M.J."/>
            <person name="Huang W."/>
            <person name="Hurgobin B."/>
            <person name="Li S."/>
            <person name="Liu C.W."/>
            <person name="McGrath A."/>
            <person name="Morahan G."/>
            <person name="Murray J."/>
            <person name="Weller J."/>
            <person name="Jian J."/>
            <person name="Singh K.B."/>
        </authorList>
    </citation>
    <scope>NUCLEOTIDE SEQUENCE [LARGE SCALE GENOMIC DNA]</scope>
    <source>
        <strain evidence="8">cv. Tanjil</strain>
        <tissue evidence="7">Whole plant</tissue>
    </source>
</reference>
<comment type="similarity">
    <text evidence="2">Belongs to the major facilitator superfamily. Proton-dependent oligopeptide transporter (POT/PTR) (TC 2.A.17) family.</text>
</comment>
<feature type="transmembrane region" description="Helical" evidence="6">
    <location>
        <begin position="209"/>
        <end position="234"/>
    </location>
</feature>
<sequence length="529" mass="58919">MSLESREALIINESDYDYIDYKGRKADPRRHGGVLAASLACIVELIQSLVFLGNNMNLVRYFLKYMHYPVAQSSNMVTNFVGTSYLLTVVAGYINDCYLSKLTAFVLYATIELLGVILLTYQAKNSNLLPPENETPSTFQAAILYIGLGAMAIGIGGTKATLPTHGADQLDHTKENLISSFFSWYYMSVTTAGILGATLMVWIEENCGWGWSLMISAILLCCSITIFSAGFPFYRGKKPSGSPLRRLIKVFLASNHNTNDTTTLEVHHSPKEQSYAKEKSYNKFKFLNKALNDDTIEVAQVEDTKAFLGFLPILATTIMLNCSTAQLMTFSVQQGNFMNRKIYNITITTQSISVIPLVVVLVFLYLFEQSKRFYGNNEAINKIYQPLVRMGAGLAVSSMSMAVAALVEYKRLKEFNEGNLMSAFWLIGQTLLVTSAEVFVVGGMLEHFYSKAPNGMKSISTALACCSSSMGYFLSSMLVTVCNSVSGIFGQAWIGGNDLNHDRLHYFYALLCFLNLINFMLFVYFARRF</sequence>
<dbReference type="Proteomes" id="UP000188354">
    <property type="component" value="Chromosome LG07"/>
</dbReference>
<dbReference type="SUPFAM" id="SSF103473">
    <property type="entry name" value="MFS general substrate transporter"/>
    <property type="match status" value="1"/>
</dbReference>
<accession>A0A1J7HME5</accession>
<feature type="transmembrane region" description="Helical" evidence="6">
    <location>
        <begin position="506"/>
        <end position="526"/>
    </location>
</feature>
<feature type="transmembrane region" description="Helical" evidence="6">
    <location>
        <begin position="34"/>
        <end position="56"/>
    </location>
</feature>
<keyword evidence="5 6" id="KW-0472">Membrane</keyword>
<name>A0A1J7HME5_LUPAN</name>